<dbReference type="PANTHER" id="PTHR32114:SF2">
    <property type="entry name" value="ABC TRANSPORTER ABCH.3"/>
    <property type="match status" value="1"/>
</dbReference>
<dbReference type="STRING" id="1351755.CCH01_21220"/>
<dbReference type="GO" id="GO:0016887">
    <property type="term" value="F:ATP hydrolysis activity"/>
    <property type="evidence" value="ECO:0007669"/>
    <property type="project" value="InterPro"/>
</dbReference>
<evidence type="ECO:0000256" key="1">
    <source>
        <dbReference type="ARBA" id="ARBA00006930"/>
    </source>
</evidence>
<dbReference type="RefSeq" id="WP_161493109.1">
    <property type="nucleotide sequence ID" value="NZ_CBML010000006.1"/>
</dbReference>
<keyword evidence="4" id="KW-0175">Coiled coil</keyword>
<evidence type="ECO:0000313" key="6">
    <source>
        <dbReference type="EMBL" id="SLK21441.1"/>
    </source>
</evidence>
<dbReference type="GO" id="GO:0006302">
    <property type="term" value="P:double-strand break repair"/>
    <property type="evidence" value="ECO:0007669"/>
    <property type="project" value="InterPro"/>
</dbReference>
<evidence type="ECO:0000256" key="4">
    <source>
        <dbReference type="SAM" id="Coils"/>
    </source>
</evidence>
<evidence type="ECO:0000256" key="2">
    <source>
        <dbReference type="ARBA" id="ARBA00011322"/>
    </source>
</evidence>
<reference evidence="7" key="1">
    <citation type="submission" date="2017-03" db="EMBL/GenBank/DDBJ databases">
        <authorList>
            <person name="Falquet L."/>
            <person name="Falquet L."/>
        </authorList>
    </citation>
    <scope>NUCLEOTIDE SEQUENCE [LARGE SCALE GENOMIC DNA]</scope>
</reference>
<keyword evidence="7" id="KW-1185">Reference proteome</keyword>
<gene>
    <name evidence="6" type="ORF">CCH01_21220</name>
</gene>
<dbReference type="Proteomes" id="UP000190476">
    <property type="component" value="Chromosome I"/>
</dbReference>
<dbReference type="GeneID" id="66302434"/>
<organism evidence="6 7">
    <name type="scientific">Clostridium chauvoei JF4335</name>
    <dbReference type="NCBI Taxonomy" id="1351755"/>
    <lineage>
        <taxon>Bacteria</taxon>
        <taxon>Bacillati</taxon>
        <taxon>Bacillota</taxon>
        <taxon>Clostridia</taxon>
        <taxon>Eubacteriales</taxon>
        <taxon>Clostridiaceae</taxon>
        <taxon>Clostridium</taxon>
    </lineage>
</organism>
<evidence type="ECO:0000259" key="5">
    <source>
        <dbReference type="Pfam" id="PF13476"/>
    </source>
</evidence>
<dbReference type="AlphaFoldDB" id="A0A1U6JMA3"/>
<feature type="coiled-coil region" evidence="4">
    <location>
        <begin position="453"/>
        <end position="480"/>
    </location>
</feature>
<dbReference type="SUPFAM" id="SSF52540">
    <property type="entry name" value="P-loop containing nucleoside triphosphate hydrolases"/>
    <property type="match status" value="2"/>
</dbReference>
<feature type="coiled-coil region" evidence="4">
    <location>
        <begin position="547"/>
        <end position="613"/>
    </location>
</feature>
<dbReference type="InterPro" id="IPR038729">
    <property type="entry name" value="Rad50/SbcC_AAA"/>
</dbReference>
<proteinExistence type="inferred from homology"/>
<accession>A0A1U6JMA3</accession>
<evidence type="ECO:0000313" key="7">
    <source>
        <dbReference type="Proteomes" id="UP000190476"/>
    </source>
</evidence>
<dbReference type="Pfam" id="PF13476">
    <property type="entry name" value="AAA_23"/>
    <property type="match status" value="1"/>
</dbReference>
<dbReference type="InterPro" id="IPR027417">
    <property type="entry name" value="P-loop_NTPase"/>
</dbReference>
<dbReference type="EMBL" id="LT799839">
    <property type="protein sequence ID" value="SLK21441.1"/>
    <property type="molecule type" value="Genomic_DNA"/>
</dbReference>
<evidence type="ECO:0000256" key="3">
    <source>
        <dbReference type="ARBA" id="ARBA00013368"/>
    </source>
</evidence>
<feature type="coiled-coil region" evidence="4">
    <location>
        <begin position="658"/>
        <end position="685"/>
    </location>
</feature>
<feature type="coiled-coil region" evidence="4">
    <location>
        <begin position="347"/>
        <end position="374"/>
    </location>
</feature>
<dbReference type="PANTHER" id="PTHR32114">
    <property type="entry name" value="ABC TRANSPORTER ABCH.3"/>
    <property type="match status" value="1"/>
</dbReference>
<dbReference type="Gene3D" id="3.40.50.300">
    <property type="entry name" value="P-loop containing nucleotide triphosphate hydrolases"/>
    <property type="match status" value="2"/>
</dbReference>
<comment type="similarity">
    <text evidence="1">Belongs to the SMC family. SbcC subfamily.</text>
</comment>
<sequence>MSKISKVKLSNFRIFTDDFNQVDFNNENGLPADFICIYGQNGMGKTSFFDGIEWFSSGTIYRFEDKNMKKEIKRYKGYVLSNRNIDGNNDKSYVEVNYSDNCTVKRTVTKSSKDINEKGYRDYNKGRLNPQKFKMNIMAKQILPHNKIDSFIHANSPNDKYEEWGKFWDSDGSQRKLFTKVYKVKKLIAKRIDLIKRDCEDAIEELRELTISDEKIKEINNKINDFNILETISGLKLKEVIKSENEIINIPDKNKIREYKNSVNKIIDNEKLNIDKLIYLLNYYGEDYTQKKIELNNKIKKIIDNIDRYKQLNEAGDIWFKEYNQWKQLDSNLKLINRQLKFKLSSLEFKYKELDNINEEINKLKSSFEILNDKENYFLTKCKFIEGIINEISNKKYKNKVNIDTLQKLDIIKKHNQKIISNLEEAKLNKERKNFDIHISSVVEDDERFILLKKIYIDKYKNLKNKIENNSKEVIKKKELYFSCKKSFDELQNILMQVKGYIEKEDLNNCPVCHTPFKDIGLLLSKINLDEQSNNCKKLYDNYQLALSHKEKALNEEKELIDKWNEECEKYKVVLGEEISNLTQKITRVIRENEKLKEDIKLDELKVNEFKEELDKISKYEKDFSQDSIKEWLNIIKKSYKSKLDKSIRDKEKLYLMVRELDKESRELKLNIKELEDKNDDFNQKDINKILVAKLEEINTINKSKIKEWIDFEKYYSSLIIKNEELKKQIKDIDNYIRGYEKNDYKDIFKEKYLKYNKNSYRDYMLQIFKGNYIDFSNLILLCKEKKHIIENLKRNIDILDYINIELCNSNYNEKYSVISKNISIKKYELKKYEASKNKIDGIFYNLKKYIEENIEEVLGSKPMNQIYSIIEPNKEFKKLKIEVSFTNSEDGEDIPELYLKSSGDENEDILPEYFFSTAQLNTVALSIFLGQALSMDLEVKTIFIDDPVGHFDDINVLAFVDLLRNIIKDGEWQIVISTHDESFYNILKNKISDEYYNSKFITFSSVGKLSESNIN</sequence>
<comment type="subunit">
    <text evidence="2">Heterodimer of SbcC and SbcD.</text>
</comment>
<protein>
    <recommendedName>
        <fullName evidence="3">Nuclease SbcCD subunit C</fullName>
    </recommendedName>
</protein>
<name>A0A1U6JMA3_9CLOT</name>
<feature type="domain" description="Rad50/SbcC-type AAA" evidence="5">
    <location>
        <begin position="6"/>
        <end position="310"/>
    </location>
</feature>